<accession>A0ACB7XTP7</accession>
<dbReference type="Proteomes" id="UP000828048">
    <property type="component" value="Chromosome 1"/>
</dbReference>
<protein>
    <submittedName>
        <fullName evidence="1">Uncharacterized protein</fullName>
    </submittedName>
</protein>
<organism evidence="1 2">
    <name type="scientific">Vaccinium darrowii</name>
    <dbReference type="NCBI Taxonomy" id="229202"/>
    <lineage>
        <taxon>Eukaryota</taxon>
        <taxon>Viridiplantae</taxon>
        <taxon>Streptophyta</taxon>
        <taxon>Embryophyta</taxon>
        <taxon>Tracheophyta</taxon>
        <taxon>Spermatophyta</taxon>
        <taxon>Magnoliopsida</taxon>
        <taxon>eudicotyledons</taxon>
        <taxon>Gunneridae</taxon>
        <taxon>Pentapetalae</taxon>
        <taxon>asterids</taxon>
        <taxon>Ericales</taxon>
        <taxon>Ericaceae</taxon>
        <taxon>Vaccinioideae</taxon>
        <taxon>Vaccinieae</taxon>
        <taxon>Vaccinium</taxon>
    </lineage>
</organism>
<evidence type="ECO:0000313" key="2">
    <source>
        <dbReference type="Proteomes" id="UP000828048"/>
    </source>
</evidence>
<keyword evidence="2" id="KW-1185">Reference proteome</keyword>
<name>A0ACB7XTP7_9ERIC</name>
<gene>
    <name evidence="1" type="ORF">Vadar_027893</name>
</gene>
<proteinExistence type="predicted"/>
<comment type="caution">
    <text evidence="1">The sequence shown here is derived from an EMBL/GenBank/DDBJ whole genome shotgun (WGS) entry which is preliminary data.</text>
</comment>
<evidence type="ECO:0000313" key="1">
    <source>
        <dbReference type="EMBL" id="KAH7844431.1"/>
    </source>
</evidence>
<reference evidence="1 2" key="1">
    <citation type="journal article" date="2021" name="Hortic Res">
        <title>High-quality reference genome and annotation aids understanding of berry development for evergreen blueberry (Vaccinium darrowii).</title>
        <authorList>
            <person name="Yu J."/>
            <person name="Hulse-Kemp A.M."/>
            <person name="Babiker E."/>
            <person name="Staton M."/>
        </authorList>
    </citation>
    <scope>NUCLEOTIDE SEQUENCE [LARGE SCALE GENOMIC DNA]</scope>
    <source>
        <strain evidence="2">cv. NJ 8807/NJ 8810</strain>
        <tissue evidence="1">Young leaf</tissue>
    </source>
</reference>
<sequence length="794" mass="86684">MIEEGRKLERESESEANGRGGPDMDTPERSRISNPIAKFEDSPVFNYINNLSPIKSVKSLRISQTFNSFSFSSPPSIFTSPHVSSLKESRFLRRHSFSDPSKPDFSSDNGNNVGSADGGKDVAHNADEQSLDPGSCVGEASLDPTYECSNLAIEISQTLNNGCGSPDCSTMPCRGIETTETFVHEISETGFVGSEVHLERKRNIEQNKEGAGCDWESLISDATDLLIFESPNGAESFNVPFQEPSDPRMRLCTSLVSEFTHHETSGSQKTQTVGPVVVEGCESENPPSHIGEEGHLKELEAAGDVLAGTSLNTCIDGEPSEQFDNEPFSGLHRGMRRRCLVFEMVGTRRKRIEDSSSSGSSLLAQSEVNMESNHKQLIPMNNSSSRCIVPGIGLHLNALARTSKDHSIFSHETLASGNRLINDPSSTGSFHSWNTGQEPLNKSLAVTTMERNRGDPEIQAQGTEDASPASGYVAGEEISQGSPRKKRRGLQNDGEIEGCKRCNCKKSKCLKLYCECFAAGVYCVEPCSCQECFNKPIYEATVLETRKQIESRNPLAFAPKVIRSSDSVPEIGDDSSKTPASARHKRGCNCKKSGCLKKYCECFQGGVGCSINCRCEGCKNAFGRKDGSVSIAAEAELEEETETCEKSVVNENLHKIFIPNAVEQNPDSTLPTTPFHMGRASVQLPFSYKNKPPRSSFLSIGSSSGFCTTQRFGKPNFLQPQHKFEKQMQAVEEDEMPEILQGNCSPISGIKSGSPNSKRVSPPYCEFGSTPSRRSSRKLILQSIPSFPSLTPKD</sequence>
<dbReference type="EMBL" id="CM037151">
    <property type="protein sequence ID" value="KAH7844431.1"/>
    <property type="molecule type" value="Genomic_DNA"/>
</dbReference>